<name>A0A4Y9F718_9MICC</name>
<dbReference type="Pfam" id="PF25681">
    <property type="entry name" value="Phage_TTP_17"/>
    <property type="match status" value="1"/>
</dbReference>
<protein>
    <recommendedName>
        <fullName evidence="3">Phage tail protein</fullName>
    </recommendedName>
</protein>
<organism evidence="1 2">
    <name type="scientific">Rothia nasimurium</name>
    <dbReference type="NCBI Taxonomy" id="85336"/>
    <lineage>
        <taxon>Bacteria</taxon>
        <taxon>Bacillati</taxon>
        <taxon>Actinomycetota</taxon>
        <taxon>Actinomycetes</taxon>
        <taxon>Micrococcales</taxon>
        <taxon>Micrococcaceae</taxon>
        <taxon>Rothia</taxon>
    </lineage>
</organism>
<reference evidence="1 2" key="1">
    <citation type="submission" date="2019-03" db="EMBL/GenBank/DDBJ databases">
        <title>Diversity of the mouse oral microbiome.</title>
        <authorList>
            <person name="Joseph S."/>
            <person name="Aduse-Opoku J."/>
            <person name="Curtis M."/>
            <person name="Wade W."/>
            <person name="Hashim A."/>
        </authorList>
    </citation>
    <scope>NUCLEOTIDE SEQUENCE [LARGE SCALE GENOMIC DNA]</scope>
    <source>
        <strain evidence="2">irhom_31</strain>
    </source>
</reference>
<dbReference type="OrthoDB" id="4094653at2"/>
<evidence type="ECO:0000313" key="2">
    <source>
        <dbReference type="Proteomes" id="UP000297951"/>
    </source>
</evidence>
<gene>
    <name evidence="1" type="ORF">E4U03_04640</name>
</gene>
<evidence type="ECO:0008006" key="3">
    <source>
        <dbReference type="Google" id="ProtNLM"/>
    </source>
</evidence>
<sequence length="179" mass="19626">MLDSTKVRKISTGYFFWDETGTKELPATVTRKALEDAGFANLGHTSLEDIMVGNTEGGERSTLGSLQDKNLRVDVAAKSYSYTVKFHQWDDVILKLAFGGNAKVEEGKVFIPETSHVSRGSWVAVFEDGNEKLFFYAKRCSAIGETAPGITNTTSLTELPVVFTPQKPEGEEHIMVVGS</sequence>
<dbReference type="Proteomes" id="UP000297951">
    <property type="component" value="Unassembled WGS sequence"/>
</dbReference>
<comment type="caution">
    <text evidence="1">The sequence shown here is derived from an EMBL/GenBank/DDBJ whole genome shotgun (WGS) entry which is preliminary data.</text>
</comment>
<dbReference type="RefSeq" id="WP_135011948.1">
    <property type="nucleotide sequence ID" value="NZ_JADGLK010000012.1"/>
</dbReference>
<dbReference type="InterPro" id="IPR058154">
    <property type="entry name" value="Bxb1_TTP-like"/>
</dbReference>
<accession>A0A4Y9F718</accession>
<evidence type="ECO:0000313" key="1">
    <source>
        <dbReference type="EMBL" id="TFU22907.1"/>
    </source>
</evidence>
<dbReference type="AlphaFoldDB" id="A0A4Y9F718"/>
<proteinExistence type="predicted"/>
<dbReference type="EMBL" id="SPQC01000012">
    <property type="protein sequence ID" value="TFU22907.1"/>
    <property type="molecule type" value="Genomic_DNA"/>
</dbReference>